<proteinExistence type="predicted"/>
<dbReference type="EMBL" id="BGPR01002617">
    <property type="protein sequence ID" value="GBM76368.1"/>
    <property type="molecule type" value="Genomic_DNA"/>
</dbReference>
<protein>
    <submittedName>
        <fullName evidence="2">Uncharacterized protein</fullName>
    </submittedName>
</protein>
<keyword evidence="3" id="KW-1185">Reference proteome</keyword>
<feature type="compositionally biased region" description="Basic and acidic residues" evidence="1">
    <location>
        <begin position="137"/>
        <end position="147"/>
    </location>
</feature>
<gene>
    <name evidence="2" type="ORF">AVEN_165972_1</name>
</gene>
<dbReference type="Proteomes" id="UP000499080">
    <property type="component" value="Unassembled WGS sequence"/>
</dbReference>
<comment type="caution">
    <text evidence="2">The sequence shown here is derived from an EMBL/GenBank/DDBJ whole genome shotgun (WGS) entry which is preliminary data.</text>
</comment>
<evidence type="ECO:0000256" key="1">
    <source>
        <dbReference type="SAM" id="MobiDB-lite"/>
    </source>
</evidence>
<organism evidence="2 3">
    <name type="scientific">Araneus ventricosus</name>
    <name type="common">Orbweaver spider</name>
    <name type="synonym">Epeira ventricosa</name>
    <dbReference type="NCBI Taxonomy" id="182803"/>
    <lineage>
        <taxon>Eukaryota</taxon>
        <taxon>Metazoa</taxon>
        <taxon>Ecdysozoa</taxon>
        <taxon>Arthropoda</taxon>
        <taxon>Chelicerata</taxon>
        <taxon>Arachnida</taxon>
        <taxon>Araneae</taxon>
        <taxon>Araneomorphae</taxon>
        <taxon>Entelegynae</taxon>
        <taxon>Araneoidea</taxon>
        <taxon>Araneidae</taxon>
        <taxon>Araneus</taxon>
    </lineage>
</organism>
<sequence length="147" mass="16418">MVYCLIWLHLYPILRQHESYFGTTFVILDHGLQVRAILGPVPYLQTSAPLMRPKWPSGKVPALGLESPNSKPDSIEDPSCIVYWICFTLSHTYEVKRPPPSAVRKLDKGVPAQVSSSSSDRCSKLQSPSQNSPRVASKRDVNLSKLN</sequence>
<accession>A0A4Y2IFC7</accession>
<reference evidence="2 3" key="1">
    <citation type="journal article" date="2019" name="Sci. Rep.">
        <title>Orb-weaving spider Araneus ventricosus genome elucidates the spidroin gene catalogue.</title>
        <authorList>
            <person name="Kono N."/>
            <person name="Nakamura H."/>
            <person name="Ohtoshi R."/>
            <person name="Moran D.A.P."/>
            <person name="Shinohara A."/>
            <person name="Yoshida Y."/>
            <person name="Fujiwara M."/>
            <person name="Mori M."/>
            <person name="Tomita M."/>
            <person name="Arakawa K."/>
        </authorList>
    </citation>
    <scope>NUCLEOTIDE SEQUENCE [LARGE SCALE GENOMIC DNA]</scope>
</reference>
<dbReference type="AlphaFoldDB" id="A0A4Y2IFC7"/>
<name>A0A4Y2IFC7_ARAVE</name>
<feature type="region of interest" description="Disordered" evidence="1">
    <location>
        <begin position="99"/>
        <end position="147"/>
    </location>
</feature>
<evidence type="ECO:0000313" key="3">
    <source>
        <dbReference type="Proteomes" id="UP000499080"/>
    </source>
</evidence>
<feature type="compositionally biased region" description="Polar residues" evidence="1">
    <location>
        <begin position="113"/>
        <end position="134"/>
    </location>
</feature>
<evidence type="ECO:0000313" key="2">
    <source>
        <dbReference type="EMBL" id="GBM76368.1"/>
    </source>
</evidence>